<keyword evidence="1" id="KW-0812">Transmembrane</keyword>
<proteinExistence type="predicted"/>
<gene>
    <name evidence="2" type="ORF">QYS49_37700</name>
</gene>
<name>A0AA51NCV8_9BACT</name>
<organism evidence="2 3">
    <name type="scientific">Marivirga salinarum</name>
    <dbReference type="NCBI Taxonomy" id="3059078"/>
    <lineage>
        <taxon>Bacteria</taxon>
        <taxon>Pseudomonadati</taxon>
        <taxon>Bacteroidota</taxon>
        <taxon>Cytophagia</taxon>
        <taxon>Cytophagales</taxon>
        <taxon>Marivirgaceae</taxon>
        <taxon>Marivirga</taxon>
    </lineage>
</organism>
<keyword evidence="1" id="KW-1133">Transmembrane helix</keyword>
<reference evidence="2 3" key="1">
    <citation type="submission" date="2023-08" db="EMBL/GenBank/DDBJ databases">
        <title>Comparative genomics and taxonomic characterization of three novel marine species of genus Marivirga.</title>
        <authorList>
            <person name="Muhammad N."/>
            <person name="Kim S.-G."/>
        </authorList>
    </citation>
    <scope>NUCLEOTIDE SEQUENCE [LARGE SCALE GENOMIC DNA]</scope>
    <source>
        <strain evidence="2 3">BDSF4-3</strain>
    </source>
</reference>
<sequence length="53" mass="5649">MNSKNIISIVMIIAGITLNFSFENEGIDFLTGLLIGGGVGLLFTSKFKSKAVQ</sequence>
<evidence type="ECO:0000256" key="1">
    <source>
        <dbReference type="SAM" id="Phobius"/>
    </source>
</evidence>
<dbReference type="KEGG" id="msaa:QYS49_37700"/>
<evidence type="ECO:0000313" key="2">
    <source>
        <dbReference type="EMBL" id="WMN11246.1"/>
    </source>
</evidence>
<dbReference type="AlphaFoldDB" id="A0AA51NCV8"/>
<accession>A0AA51NCV8</accession>
<keyword evidence="1" id="KW-0472">Membrane</keyword>
<evidence type="ECO:0000313" key="3">
    <source>
        <dbReference type="Proteomes" id="UP001230496"/>
    </source>
</evidence>
<feature type="transmembrane region" description="Helical" evidence="1">
    <location>
        <begin position="6"/>
        <end position="22"/>
    </location>
</feature>
<dbReference type="EMBL" id="CP129971">
    <property type="protein sequence ID" value="WMN11246.1"/>
    <property type="molecule type" value="Genomic_DNA"/>
</dbReference>
<protein>
    <submittedName>
        <fullName evidence="2">Uncharacterized protein</fullName>
    </submittedName>
</protein>
<feature type="transmembrane region" description="Helical" evidence="1">
    <location>
        <begin position="29"/>
        <end position="47"/>
    </location>
</feature>
<keyword evidence="3" id="KW-1185">Reference proteome</keyword>
<dbReference type="Proteomes" id="UP001230496">
    <property type="component" value="Chromosome"/>
</dbReference>
<dbReference type="RefSeq" id="WP_308348199.1">
    <property type="nucleotide sequence ID" value="NZ_CP129971.1"/>
</dbReference>